<dbReference type="OrthoDB" id="3222at2759"/>
<feature type="transmembrane region" description="Helical" evidence="7">
    <location>
        <begin position="249"/>
        <end position="268"/>
    </location>
</feature>
<evidence type="ECO:0000256" key="1">
    <source>
        <dbReference type="ARBA" id="ARBA00004141"/>
    </source>
</evidence>
<keyword evidence="3 7" id="KW-1133">Transmembrane helix</keyword>
<keyword evidence="9" id="KW-1185">Reference proteome</keyword>
<dbReference type="GO" id="GO:0016020">
    <property type="term" value="C:membrane"/>
    <property type="evidence" value="ECO:0007669"/>
    <property type="project" value="UniProtKB-SubCell"/>
</dbReference>
<dbReference type="SUPFAM" id="SSF81338">
    <property type="entry name" value="Aquaporin-like"/>
    <property type="match status" value="1"/>
</dbReference>
<organism evidence="8 9">
    <name type="scientific">Lentithecium fluviatile CBS 122367</name>
    <dbReference type="NCBI Taxonomy" id="1168545"/>
    <lineage>
        <taxon>Eukaryota</taxon>
        <taxon>Fungi</taxon>
        <taxon>Dikarya</taxon>
        <taxon>Ascomycota</taxon>
        <taxon>Pezizomycotina</taxon>
        <taxon>Dothideomycetes</taxon>
        <taxon>Pleosporomycetidae</taxon>
        <taxon>Pleosporales</taxon>
        <taxon>Massarineae</taxon>
        <taxon>Lentitheciaceae</taxon>
        <taxon>Lentithecium</taxon>
    </lineage>
</organism>
<reference evidence="8" key="1">
    <citation type="journal article" date="2020" name="Stud. Mycol.">
        <title>101 Dothideomycetes genomes: a test case for predicting lifestyles and emergence of pathogens.</title>
        <authorList>
            <person name="Haridas S."/>
            <person name="Albert R."/>
            <person name="Binder M."/>
            <person name="Bloem J."/>
            <person name="Labutti K."/>
            <person name="Salamov A."/>
            <person name="Andreopoulos B."/>
            <person name="Baker S."/>
            <person name="Barry K."/>
            <person name="Bills G."/>
            <person name="Bluhm B."/>
            <person name="Cannon C."/>
            <person name="Castanera R."/>
            <person name="Culley D."/>
            <person name="Daum C."/>
            <person name="Ezra D."/>
            <person name="Gonzalez J."/>
            <person name="Henrissat B."/>
            <person name="Kuo A."/>
            <person name="Liang C."/>
            <person name="Lipzen A."/>
            <person name="Lutzoni F."/>
            <person name="Magnuson J."/>
            <person name="Mondo S."/>
            <person name="Nolan M."/>
            <person name="Ohm R."/>
            <person name="Pangilinan J."/>
            <person name="Park H.-J."/>
            <person name="Ramirez L."/>
            <person name="Alfaro M."/>
            <person name="Sun H."/>
            <person name="Tritt A."/>
            <person name="Yoshinaga Y."/>
            <person name="Zwiers L.-H."/>
            <person name="Turgeon B."/>
            <person name="Goodwin S."/>
            <person name="Spatafora J."/>
            <person name="Crous P."/>
            <person name="Grigoriev I."/>
        </authorList>
    </citation>
    <scope>NUCLEOTIDE SEQUENCE</scope>
    <source>
        <strain evidence="8">CBS 122367</strain>
    </source>
</reference>
<dbReference type="EMBL" id="MU005573">
    <property type="protein sequence ID" value="KAF2688797.1"/>
    <property type="molecule type" value="Genomic_DNA"/>
</dbReference>
<dbReference type="GO" id="GO:0015267">
    <property type="term" value="F:channel activity"/>
    <property type="evidence" value="ECO:0007669"/>
    <property type="project" value="InterPro"/>
</dbReference>
<dbReference type="Gene3D" id="1.20.1080.10">
    <property type="entry name" value="Glycerol uptake facilitator protein"/>
    <property type="match status" value="1"/>
</dbReference>
<evidence type="ECO:0000313" key="9">
    <source>
        <dbReference type="Proteomes" id="UP000799291"/>
    </source>
</evidence>
<evidence type="ECO:0000256" key="4">
    <source>
        <dbReference type="ARBA" id="ARBA00023136"/>
    </source>
</evidence>
<evidence type="ECO:0000256" key="2">
    <source>
        <dbReference type="ARBA" id="ARBA00022692"/>
    </source>
</evidence>
<gene>
    <name evidence="8" type="ORF">K458DRAFT_428296</name>
</gene>
<accession>A0A6G1JE00</accession>
<comment type="subcellular location">
    <subcellularLocation>
        <location evidence="1">Membrane</location>
        <topology evidence="1">Multi-pass membrane protein</topology>
    </subcellularLocation>
</comment>
<dbReference type="Proteomes" id="UP000799291">
    <property type="component" value="Unassembled WGS sequence"/>
</dbReference>
<dbReference type="PANTHER" id="PTHR47002:SF2">
    <property type="entry name" value="AQUAPORIN AQPAE.A-LIKE"/>
    <property type="match status" value="1"/>
</dbReference>
<dbReference type="PANTHER" id="PTHR47002">
    <property type="entry name" value="AQUAPORIN-LIKE"/>
    <property type="match status" value="1"/>
</dbReference>
<feature type="compositionally biased region" description="Basic and acidic residues" evidence="6">
    <location>
        <begin position="16"/>
        <end position="25"/>
    </location>
</feature>
<name>A0A6G1JE00_9PLEO</name>
<keyword evidence="2 5" id="KW-0812">Transmembrane</keyword>
<evidence type="ECO:0000256" key="6">
    <source>
        <dbReference type="SAM" id="MobiDB-lite"/>
    </source>
</evidence>
<evidence type="ECO:0000313" key="8">
    <source>
        <dbReference type="EMBL" id="KAF2688797.1"/>
    </source>
</evidence>
<proteinExistence type="inferred from homology"/>
<protein>
    <submittedName>
        <fullName evidence="8">MIP transporter</fullName>
    </submittedName>
</protein>
<dbReference type="InterPro" id="IPR023271">
    <property type="entry name" value="Aquaporin-like"/>
</dbReference>
<evidence type="ECO:0000256" key="3">
    <source>
        <dbReference type="ARBA" id="ARBA00022989"/>
    </source>
</evidence>
<comment type="similarity">
    <text evidence="5">Belongs to the MIP/aquaporin (TC 1.A.8) family.</text>
</comment>
<dbReference type="AlphaFoldDB" id="A0A6G1JE00"/>
<sequence>MAAPEDVEQAGFQSENEIRQRKTADSRTPSIASRPFAGRIGGNQEFTLSPSDSDFGSVISKQPDAAAAFTWKQSLGLRGFADVELWKQATIEGVGTCLQIYLSGLYSIGLAPAVTETSLGPITPAVLGSLANVLLVSLFIFSAGPVSGGHLNPLITMSTFAARLSAFPRTLLYIAFQYTGSVVAGFLVRVSLGAPPASFHAAPGCYIDPGMVTPGQTYALETMSSFALILIAFGVGLDPRQRDVFGPALSPILVGLAQGLCTFASSFARAGYAGASLNPARCLGLMAAAECFSYHYIHWVGGMTAALLNGLMYWAIPIYKERTER</sequence>
<evidence type="ECO:0000256" key="5">
    <source>
        <dbReference type="RuleBase" id="RU000477"/>
    </source>
</evidence>
<keyword evidence="4 7" id="KW-0472">Membrane</keyword>
<feature type="transmembrane region" description="Helical" evidence="7">
    <location>
        <begin position="170"/>
        <end position="188"/>
    </location>
</feature>
<evidence type="ECO:0000256" key="7">
    <source>
        <dbReference type="SAM" id="Phobius"/>
    </source>
</evidence>
<feature type="transmembrane region" description="Helical" evidence="7">
    <location>
        <begin position="218"/>
        <end position="237"/>
    </location>
</feature>
<feature type="transmembrane region" description="Helical" evidence="7">
    <location>
        <begin position="296"/>
        <end position="316"/>
    </location>
</feature>
<feature type="transmembrane region" description="Helical" evidence="7">
    <location>
        <begin position="125"/>
        <end position="149"/>
    </location>
</feature>
<dbReference type="InterPro" id="IPR000425">
    <property type="entry name" value="MIP"/>
</dbReference>
<keyword evidence="5" id="KW-0813">Transport</keyword>
<feature type="region of interest" description="Disordered" evidence="6">
    <location>
        <begin position="1"/>
        <end position="43"/>
    </location>
</feature>
<dbReference type="Pfam" id="PF00230">
    <property type="entry name" value="MIP"/>
    <property type="match status" value="1"/>
</dbReference>
<dbReference type="PRINTS" id="PR00783">
    <property type="entry name" value="MINTRINSICP"/>
</dbReference>